<dbReference type="InterPro" id="IPR029016">
    <property type="entry name" value="GAF-like_dom_sf"/>
</dbReference>
<dbReference type="SUPFAM" id="SSF81606">
    <property type="entry name" value="PP2C-like"/>
    <property type="match status" value="1"/>
</dbReference>
<feature type="region of interest" description="Disordered" evidence="9">
    <location>
        <begin position="1"/>
        <end position="27"/>
    </location>
</feature>
<evidence type="ECO:0000313" key="12">
    <source>
        <dbReference type="EMBL" id="OUC98535.1"/>
    </source>
</evidence>
<dbReference type="Gene3D" id="1.10.287.130">
    <property type="match status" value="1"/>
</dbReference>
<evidence type="ECO:0000256" key="4">
    <source>
        <dbReference type="ARBA" id="ARBA00022553"/>
    </source>
</evidence>
<dbReference type="SUPFAM" id="SSF52172">
    <property type="entry name" value="CheY-like"/>
    <property type="match status" value="1"/>
</dbReference>
<name>A0A2C9ZMI4_9ACTN</name>
<dbReference type="InterPro" id="IPR005467">
    <property type="entry name" value="His_kinase_dom"/>
</dbReference>
<evidence type="ECO:0000256" key="2">
    <source>
        <dbReference type="ARBA" id="ARBA00004236"/>
    </source>
</evidence>
<keyword evidence="4 8" id="KW-0597">Phosphoprotein</keyword>
<dbReference type="PROSITE" id="PS50110">
    <property type="entry name" value="RESPONSE_REGULATORY"/>
    <property type="match status" value="1"/>
</dbReference>
<evidence type="ECO:0000256" key="3">
    <source>
        <dbReference type="ARBA" id="ARBA00012438"/>
    </source>
</evidence>
<evidence type="ECO:0000256" key="5">
    <source>
        <dbReference type="ARBA" id="ARBA00022679"/>
    </source>
</evidence>
<dbReference type="InterPro" id="IPR036097">
    <property type="entry name" value="HisK_dim/P_sf"/>
</dbReference>
<dbReference type="Pfam" id="PF00072">
    <property type="entry name" value="Response_reg"/>
    <property type="match status" value="1"/>
</dbReference>
<dbReference type="SMART" id="SM00388">
    <property type="entry name" value="HisKA"/>
    <property type="match status" value="1"/>
</dbReference>
<dbReference type="InterPro" id="IPR004358">
    <property type="entry name" value="Sig_transdc_His_kin-like_C"/>
</dbReference>
<dbReference type="CDD" id="cd00082">
    <property type="entry name" value="HisKA"/>
    <property type="match status" value="1"/>
</dbReference>
<protein>
    <recommendedName>
        <fullName evidence="3">histidine kinase</fullName>
        <ecNumber evidence="3">2.7.13.3</ecNumber>
    </recommendedName>
</protein>
<proteinExistence type="predicted"/>
<dbReference type="InterPro" id="IPR036457">
    <property type="entry name" value="PPM-type-like_dom_sf"/>
</dbReference>
<feature type="domain" description="Response regulatory" evidence="11">
    <location>
        <begin position="594"/>
        <end position="709"/>
    </location>
</feature>
<feature type="modified residue" description="4-aspartylphosphate" evidence="8">
    <location>
        <position position="642"/>
    </location>
</feature>
<evidence type="ECO:0000256" key="8">
    <source>
        <dbReference type="PROSITE-ProRule" id="PRU00169"/>
    </source>
</evidence>
<dbReference type="InterPro" id="IPR003661">
    <property type="entry name" value="HisK_dim/P_dom"/>
</dbReference>
<evidence type="ECO:0000313" key="13">
    <source>
        <dbReference type="Proteomes" id="UP000194761"/>
    </source>
</evidence>
<dbReference type="Pfam" id="PF02518">
    <property type="entry name" value="HATPase_c"/>
    <property type="match status" value="1"/>
</dbReference>
<sequence>MQKETPSSGGEMGSRIREHDWGSTPLGPMDRWPAPLRGAVDIALSSGMQIVVFWGPDYLPLYNDAYIPTIGDKHPAALGRPAVENWRETWDVLRPLLDGVRETGEPFWARDHPFLLVRHGFLEQTYFDVSYSPVRLDDGTVGGVLCLVSETTGRVLAERRLRTLSRVGVAASGAVTRREVARAVVSVLGEAGDDVPFALVYLMDDDGGLRLAVPHDTAPDRIQAGDDLLRSMTGAGSVTELSGEPFGASGPAVALSLTSGARVLGVLVCGTNPMLQARGPYQEFFEVLAAGASRALSAAEAHEHERRRTRDLAELDNAKTAFFANISHELRTPLALILGPLQELLEDPSLGSEQHTVLRTARRNAMRLLTLVNDVLDFTSVDSGRTRARYQPTDLAAQTAELAGVFRSSVESVGLTLRMEVEPLPEPVHLDRHMWERIVFNLLSNALKHTFAGGVTVGVRSAENHAVVTVSDTGVGIPDHEIPNLFERFHRVSGSPSRSLEGTGIGLALARELIALHGGRIEADSRLGEGTTFTITLPYGSAHLPQDQVADAATPYGTGPGERLWLPVPDERADGRATGGTAAEHSAGRPAVERILVADDNADLREYLVRLLSPHWTVTAVADGAAALNAAREQNPDLVIADVMMPGMDGLELVRRLRADPGTRSVSIMLLSARAGKEESLTGLTAGADEYLVKPFSARELLTRVRGVLRLTATRSRHNRQLRELTDAALAINEASSEPEVLALTEKYGRLLADSPGAKVTLTSGDGLRVEPANAAVPGVGDDTVLRQLAQLTAARLENLKRLELEHRIATTLQLALLPEVPRISGAEIVGRYRPGNDESSVGGDWYDVIRVSGDEVVLVIGDIVGKGVKAAATMGRMRNALRAYALEDPDPGRTLSRLNRMTAGRYDRMHGTVLCVRLSLSTGRLQYSNAGHPPVLICRADGKADYLDGALAPLVGALPSTVFTTAETRLEPGDRLLLYTDGIVEKRSADILSGMARLRSEMVKAAGLDLDAQLESLLTLVGDEDTRDDVALLGFALAGGESRPGQSADTSRTNSSKENRPSPSESASRFSDPMASAGRSGKRSPNSRSVMKPSPSASMAANACFSSASRSPVGSVDMMVRLPRRPVNALRSISRQLTGDPSTEPPAPKYGLLSLIGRFAVPVPSPRKPRLPP</sequence>
<dbReference type="PANTHER" id="PTHR43547">
    <property type="entry name" value="TWO-COMPONENT HISTIDINE KINASE"/>
    <property type="match status" value="1"/>
</dbReference>
<dbReference type="FunFam" id="3.30.565.10:FF:000006">
    <property type="entry name" value="Sensor histidine kinase WalK"/>
    <property type="match status" value="1"/>
</dbReference>
<dbReference type="SMART" id="SM00331">
    <property type="entry name" value="PP2C_SIG"/>
    <property type="match status" value="1"/>
</dbReference>
<dbReference type="InterPro" id="IPR001789">
    <property type="entry name" value="Sig_transdc_resp-reg_receiver"/>
</dbReference>
<accession>A0A2C9ZMI4</accession>
<keyword evidence="13" id="KW-1185">Reference proteome</keyword>
<dbReference type="PRINTS" id="PR00344">
    <property type="entry name" value="BCTRLSENSOR"/>
</dbReference>
<dbReference type="GO" id="GO:0000155">
    <property type="term" value="F:phosphorelay sensor kinase activity"/>
    <property type="evidence" value="ECO:0007669"/>
    <property type="project" value="InterPro"/>
</dbReference>
<evidence type="ECO:0000259" key="11">
    <source>
        <dbReference type="PROSITE" id="PS50110"/>
    </source>
</evidence>
<dbReference type="EMBL" id="NGFP01000019">
    <property type="protein sequence ID" value="OUC98535.1"/>
    <property type="molecule type" value="Genomic_DNA"/>
</dbReference>
<dbReference type="SMART" id="SM00387">
    <property type="entry name" value="HATPase_c"/>
    <property type="match status" value="1"/>
</dbReference>
<dbReference type="PROSITE" id="PS50109">
    <property type="entry name" value="HIS_KIN"/>
    <property type="match status" value="1"/>
</dbReference>
<dbReference type="Gene3D" id="3.40.50.2300">
    <property type="match status" value="1"/>
</dbReference>
<keyword evidence="5" id="KW-0808">Transferase</keyword>
<feature type="compositionally biased region" description="Polar residues" evidence="9">
    <location>
        <begin position="1084"/>
        <end position="1099"/>
    </location>
</feature>
<dbReference type="Gene3D" id="3.30.565.10">
    <property type="entry name" value="Histidine kinase-like ATPase, C-terminal domain"/>
    <property type="match status" value="1"/>
</dbReference>
<feature type="domain" description="Histidine kinase" evidence="10">
    <location>
        <begin position="325"/>
        <end position="541"/>
    </location>
</feature>
<evidence type="ECO:0000256" key="1">
    <source>
        <dbReference type="ARBA" id="ARBA00000085"/>
    </source>
</evidence>
<keyword evidence="6" id="KW-0418">Kinase</keyword>
<comment type="caution">
    <text evidence="12">The sequence shown here is derived from an EMBL/GenBank/DDBJ whole genome shotgun (WGS) entry which is preliminary data.</text>
</comment>
<gene>
    <name evidence="12" type="ORF">CA984_06590</name>
</gene>
<keyword evidence="7" id="KW-0902">Two-component regulatory system</keyword>
<dbReference type="AlphaFoldDB" id="A0A2C9ZMI4"/>
<organism evidence="12 13">
    <name type="scientific">Streptosporangium minutum</name>
    <dbReference type="NCBI Taxonomy" id="569862"/>
    <lineage>
        <taxon>Bacteria</taxon>
        <taxon>Bacillati</taxon>
        <taxon>Actinomycetota</taxon>
        <taxon>Actinomycetes</taxon>
        <taxon>Streptosporangiales</taxon>
        <taxon>Streptosporangiaceae</taxon>
        <taxon>Streptosporangium</taxon>
    </lineage>
</organism>
<evidence type="ECO:0000256" key="6">
    <source>
        <dbReference type="ARBA" id="ARBA00022777"/>
    </source>
</evidence>
<comment type="subcellular location">
    <subcellularLocation>
        <location evidence="2">Cell membrane</location>
    </subcellularLocation>
</comment>
<dbReference type="CDD" id="cd00075">
    <property type="entry name" value="HATPase"/>
    <property type="match status" value="1"/>
</dbReference>
<dbReference type="Gene3D" id="3.60.40.10">
    <property type="entry name" value="PPM-type phosphatase domain"/>
    <property type="match status" value="1"/>
</dbReference>
<evidence type="ECO:0000256" key="9">
    <source>
        <dbReference type="SAM" id="MobiDB-lite"/>
    </source>
</evidence>
<dbReference type="SUPFAM" id="SSF47384">
    <property type="entry name" value="Homodimeric domain of signal transducing histidine kinase"/>
    <property type="match status" value="1"/>
</dbReference>
<dbReference type="GO" id="GO:0005886">
    <property type="term" value="C:plasma membrane"/>
    <property type="evidence" value="ECO:0007669"/>
    <property type="project" value="UniProtKB-SubCell"/>
</dbReference>
<dbReference type="PANTHER" id="PTHR43547:SF2">
    <property type="entry name" value="HYBRID SIGNAL TRANSDUCTION HISTIDINE KINASE C"/>
    <property type="match status" value="1"/>
</dbReference>
<dbReference type="InterPro" id="IPR003594">
    <property type="entry name" value="HATPase_dom"/>
</dbReference>
<feature type="compositionally biased region" description="Polar residues" evidence="9">
    <location>
        <begin position="1045"/>
        <end position="1055"/>
    </location>
</feature>
<dbReference type="Proteomes" id="UP000194761">
    <property type="component" value="Unassembled WGS sequence"/>
</dbReference>
<reference evidence="12 13" key="1">
    <citation type="submission" date="2017-05" db="EMBL/GenBank/DDBJ databases">
        <title>Biotechnological potential of actinobacteria isolated from South African environments.</title>
        <authorList>
            <person name="Le Roes-Hill M."/>
            <person name="Prins A."/>
            <person name="Durrell K.A."/>
        </authorList>
    </citation>
    <scope>NUCLEOTIDE SEQUENCE [LARGE SCALE GENOMIC DNA]</scope>
    <source>
        <strain evidence="12">M26</strain>
    </source>
</reference>
<evidence type="ECO:0000259" key="10">
    <source>
        <dbReference type="PROSITE" id="PS50109"/>
    </source>
</evidence>
<dbReference type="Gene3D" id="3.30.450.20">
    <property type="entry name" value="PAS domain"/>
    <property type="match status" value="1"/>
</dbReference>
<dbReference type="EC" id="2.7.13.3" evidence="3"/>
<dbReference type="Pfam" id="PF00512">
    <property type="entry name" value="HisKA"/>
    <property type="match status" value="1"/>
</dbReference>
<feature type="region of interest" description="Disordered" evidence="9">
    <location>
        <begin position="1042"/>
        <end position="1099"/>
    </location>
</feature>
<evidence type="ECO:0000256" key="7">
    <source>
        <dbReference type="ARBA" id="ARBA00023012"/>
    </source>
</evidence>
<comment type="catalytic activity">
    <reaction evidence="1">
        <text>ATP + protein L-histidine = ADP + protein N-phospho-L-histidine.</text>
        <dbReference type="EC" id="2.7.13.3"/>
    </reaction>
</comment>
<dbReference type="InterPro" id="IPR001932">
    <property type="entry name" value="PPM-type_phosphatase-like_dom"/>
</dbReference>
<dbReference type="Pfam" id="PF07228">
    <property type="entry name" value="SpoIIE"/>
    <property type="match status" value="1"/>
</dbReference>
<dbReference type="SMART" id="SM00448">
    <property type="entry name" value="REC"/>
    <property type="match status" value="1"/>
</dbReference>
<dbReference type="InterPro" id="IPR011006">
    <property type="entry name" value="CheY-like_superfamily"/>
</dbReference>
<dbReference type="SUPFAM" id="SSF55874">
    <property type="entry name" value="ATPase domain of HSP90 chaperone/DNA topoisomerase II/histidine kinase"/>
    <property type="match status" value="1"/>
</dbReference>
<dbReference type="InterPro" id="IPR036890">
    <property type="entry name" value="HATPase_C_sf"/>
</dbReference>
<dbReference type="Gene3D" id="3.30.450.40">
    <property type="match status" value="1"/>
</dbReference>